<organism evidence="6 7">
    <name type="scientific">Prunus dulcis</name>
    <name type="common">Almond</name>
    <name type="synonym">Amygdalus dulcis</name>
    <dbReference type="NCBI Taxonomy" id="3755"/>
    <lineage>
        <taxon>Eukaryota</taxon>
        <taxon>Viridiplantae</taxon>
        <taxon>Streptophyta</taxon>
        <taxon>Embryophyta</taxon>
        <taxon>Tracheophyta</taxon>
        <taxon>Spermatophyta</taxon>
        <taxon>Magnoliopsida</taxon>
        <taxon>eudicotyledons</taxon>
        <taxon>Gunneridae</taxon>
        <taxon>Pentapetalae</taxon>
        <taxon>rosids</taxon>
        <taxon>fabids</taxon>
        <taxon>Rosales</taxon>
        <taxon>Rosaceae</taxon>
        <taxon>Amygdaloideae</taxon>
        <taxon>Amygdaleae</taxon>
        <taxon>Prunus</taxon>
    </lineage>
</organism>
<dbReference type="AlphaFoldDB" id="A0AAD4VEE1"/>
<dbReference type="Pfam" id="PF00078">
    <property type="entry name" value="RVT_1"/>
    <property type="match status" value="1"/>
</dbReference>
<dbReference type="InterPro" id="IPR050951">
    <property type="entry name" value="Retrovirus_Pol_polyprotein"/>
</dbReference>
<dbReference type="Pfam" id="PF17919">
    <property type="entry name" value="RT_RNaseH_2"/>
    <property type="match status" value="1"/>
</dbReference>
<sequence length="957" mass="108027">MFFILLLHLPSHHTLFFPTQTSLLPTPNFSHGSLRPLKLDLERFSEDDPYGWIASAEHFLKYYGVPDEDKVIVPAVHLSGDASLWMCWFEQRFPKDWTFFTTSLLQYFGSTDMCDFEASLSHVQQTGSLADYLTLFTKLACRASEWPDVPLPEPFTPVPLPTPNHTPTTLLHLCHLYLHPSPYPLLPATSPKPKHRSVAPRASVLPATRNTDLVIVVSSPCLLSLRPLFRMMTHQYFMIVTRSWPLQSRFWSNIQFPQPKPCYMFRLPSLSLCPPNPIHSHMGTITHARHHSKPLCPDSRLLSSNFKLLPVSGCDILLGAEWLETLGLIEWDFKNKIMHFHLGEHSYCLTGIHSSPTTAIDAKLMTQTLLAEPEGFLAQLILCLPDHGDNTTTAPPLALHHLLHTFSDLFNTPAALPPPCHIDHRIPLLPGATPVNVRPYRYPHLQKSEIESLIHEMLAVGIIRPSASPYSSPVLLISSNSYAHRRHHKTAFHTHDGHYEFLVMPFSFSNAPSTFQSLMNDLFRPHLRRFVLVFFDDILIYNESFQDHITHLQTVFEILRTDHLFVKKSKCVFAQPQIEYLGHTISCQGIAMDQTKIDCIQTWSKPSSPKSLSGFLGLAGYYRKFVRNFGFIARPLTQLLKKDNFVWNHEADAAFAALKNALSSTPVLQLPDFSKQFTIECDASQGGLGAVLSQNDHPIALLSKPLSGRNLALSVYEKETMSVIFAIKKWLPYLLGQQFRIITDHQTLRHFLDQRITTLIQQRWLLKLMGYNFVLHYRPGSQNSAADALSQRHELLPLLGISQPIFTYLDTIKEDCHKDLDIHSCLSSASAPTPPLYLRDFRGKITPSSTRTGCLFLRSMIGAPKSSRNSMPPPRLAILVTPALLNAFKVTSCGPIYALMSKHLSPPYLPTPTLRSHPPSRSIAASSNSSRFLAIYQYGLHRGSPSFQRKISDHGSG</sequence>
<feature type="domain" description="Reverse transcriptase" evidence="3">
    <location>
        <begin position="491"/>
        <end position="585"/>
    </location>
</feature>
<dbReference type="Gene3D" id="3.10.20.370">
    <property type="match status" value="1"/>
</dbReference>
<feature type="signal peptide" evidence="2">
    <location>
        <begin position="1"/>
        <end position="16"/>
    </location>
</feature>
<evidence type="ECO:0000259" key="5">
    <source>
        <dbReference type="Pfam" id="PF17919"/>
    </source>
</evidence>
<dbReference type="CDD" id="cd01647">
    <property type="entry name" value="RT_LTR"/>
    <property type="match status" value="1"/>
</dbReference>
<evidence type="ECO:0000313" key="7">
    <source>
        <dbReference type="Proteomes" id="UP001054821"/>
    </source>
</evidence>
<dbReference type="Proteomes" id="UP001054821">
    <property type="component" value="Chromosome 6"/>
</dbReference>
<dbReference type="SUPFAM" id="SSF56672">
    <property type="entry name" value="DNA/RNA polymerases"/>
    <property type="match status" value="1"/>
</dbReference>
<comment type="caution">
    <text evidence="6">The sequence shown here is derived from an EMBL/GenBank/DDBJ whole genome shotgun (WGS) entry which is preliminary data.</text>
</comment>
<dbReference type="EMBL" id="JAJFAZ020000006">
    <property type="protein sequence ID" value="KAI5322789.1"/>
    <property type="molecule type" value="Genomic_DNA"/>
</dbReference>
<feature type="chain" id="PRO_5042255110" description="Transposable element protein" evidence="2">
    <location>
        <begin position="17"/>
        <end position="957"/>
    </location>
</feature>
<evidence type="ECO:0000313" key="6">
    <source>
        <dbReference type="EMBL" id="KAI5322789.1"/>
    </source>
</evidence>
<protein>
    <recommendedName>
        <fullName evidence="8">Transposable element protein</fullName>
    </recommendedName>
</protein>
<dbReference type="InterPro" id="IPR041577">
    <property type="entry name" value="RT_RNaseH_2"/>
</dbReference>
<evidence type="ECO:0000256" key="2">
    <source>
        <dbReference type="SAM" id="SignalP"/>
    </source>
</evidence>
<keyword evidence="2" id="KW-0732">Signal</keyword>
<dbReference type="Pfam" id="PF03732">
    <property type="entry name" value="Retrotrans_gag"/>
    <property type="match status" value="1"/>
</dbReference>
<feature type="domain" description="Reverse transcriptase/retrotransposon-derived protein RNase H-like" evidence="5">
    <location>
        <begin position="647"/>
        <end position="741"/>
    </location>
</feature>
<dbReference type="InterPro" id="IPR000477">
    <property type="entry name" value="RT_dom"/>
</dbReference>
<gene>
    <name evidence="6" type="ORF">L3X38_031861</name>
</gene>
<name>A0AAD4VEE1_PRUDU</name>
<dbReference type="PANTHER" id="PTHR37984">
    <property type="entry name" value="PROTEIN CBG26694"/>
    <property type="match status" value="1"/>
</dbReference>
<dbReference type="Gene3D" id="3.10.10.10">
    <property type="entry name" value="HIV Type 1 Reverse Transcriptase, subunit A, domain 1"/>
    <property type="match status" value="2"/>
</dbReference>
<keyword evidence="7" id="KW-1185">Reference proteome</keyword>
<dbReference type="InterPro" id="IPR043502">
    <property type="entry name" value="DNA/RNA_pol_sf"/>
</dbReference>
<evidence type="ECO:0008006" key="8">
    <source>
        <dbReference type="Google" id="ProtNLM"/>
    </source>
</evidence>
<reference evidence="6 7" key="1">
    <citation type="journal article" date="2022" name="G3 (Bethesda)">
        <title>Whole-genome sequence and methylome profiling of the almond [Prunus dulcis (Mill.) D.A. Webb] cultivar 'Nonpareil'.</title>
        <authorList>
            <person name="D'Amico-Willman K.M."/>
            <person name="Ouma W.Z."/>
            <person name="Meulia T."/>
            <person name="Sideli G.M."/>
            <person name="Gradziel T.M."/>
            <person name="Fresnedo-Ramirez J."/>
        </authorList>
    </citation>
    <scope>NUCLEOTIDE SEQUENCE [LARGE SCALE GENOMIC DNA]</scope>
    <source>
        <strain evidence="6">Clone GOH B32 T37-40</strain>
    </source>
</reference>
<dbReference type="InterPro" id="IPR043128">
    <property type="entry name" value="Rev_trsase/Diguanyl_cyclase"/>
</dbReference>
<evidence type="ECO:0000259" key="3">
    <source>
        <dbReference type="Pfam" id="PF00078"/>
    </source>
</evidence>
<dbReference type="CDD" id="cd09274">
    <property type="entry name" value="RNase_HI_RT_Ty3"/>
    <property type="match status" value="1"/>
</dbReference>
<dbReference type="PANTHER" id="PTHR37984:SF5">
    <property type="entry name" value="PROTEIN NYNRIN-LIKE"/>
    <property type="match status" value="1"/>
</dbReference>
<dbReference type="FunFam" id="3.30.70.270:FF:000020">
    <property type="entry name" value="Transposon Tf2-6 polyprotein-like Protein"/>
    <property type="match status" value="1"/>
</dbReference>
<dbReference type="InterPro" id="IPR005162">
    <property type="entry name" value="Retrotrans_gag_dom"/>
</dbReference>
<accession>A0AAD4VEE1</accession>
<keyword evidence="1" id="KW-0511">Multifunctional enzyme</keyword>
<dbReference type="Gene3D" id="3.30.70.270">
    <property type="match status" value="2"/>
</dbReference>
<evidence type="ECO:0000256" key="1">
    <source>
        <dbReference type="ARBA" id="ARBA00023268"/>
    </source>
</evidence>
<dbReference type="GO" id="GO:0003824">
    <property type="term" value="F:catalytic activity"/>
    <property type="evidence" value="ECO:0007669"/>
    <property type="project" value="UniProtKB-KW"/>
</dbReference>
<proteinExistence type="predicted"/>
<feature type="domain" description="Retrotransposon gag" evidence="4">
    <location>
        <begin position="76"/>
        <end position="147"/>
    </location>
</feature>
<evidence type="ECO:0000259" key="4">
    <source>
        <dbReference type="Pfam" id="PF03732"/>
    </source>
</evidence>
<dbReference type="FunFam" id="3.30.70.270:FF:000003">
    <property type="entry name" value="Transposon Ty3-G Gag-Pol polyprotein"/>
    <property type="match status" value="1"/>
</dbReference>